<dbReference type="EMBL" id="FNFX01000002">
    <property type="protein sequence ID" value="SDK33219.1"/>
    <property type="molecule type" value="Genomic_DNA"/>
</dbReference>
<name>A0A1G9B0X1_9PROT</name>
<keyword evidence="1" id="KW-1133">Transmembrane helix</keyword>
<reference evidence="3" key="1">
    <citation type="submission" date="2016-10" db="EMBL/GenBank/DDBJ databases">
        <authorList>
            <person name="Varghese N."/>
            <person name="Submissions S."/>
        </authorList>
    </citation>
    <scope>NUCLEOTIDE SEQUENCE [LARGE SCALE GENOMIC DNA]</scope>
    <source>
        <strain evidence="3">CBMB127</strain>
    </source>
</reference>
<dbReference type="RefSeq" id="WP_176755216.1">
    <property type="nucleotide sequence ID" value="NZ_FNFX01000002.1"/>
</dbReference>
<keyword evidence="1" id="KW-0472">Membrane</keyword>
<feature type="transmembrane region" description="Helical" evidence="1">
    <location>
        <begin position="43"/>
        <end position="67"/>
    </location>
</feature>
<evidence type="ECO:0000313" key="3">
    <source>
        <dbReference type="Proteomes" id="UP000198629"/>
    </source>
</evidence>
<evidence type="ECO:0000256" key="1">
    <source>
        <dbReference type="SAM" id="Phobius"/>
    </source>
</evidence>
<organism evidence="2 3">
    <name type="scientific">Methylophilus rhizosphaerae</name>
    <dbReference type="NCBI Taxonomy" id="492660"/>
    <lineage>
        <taxon>Bacteria</taxon>
        <taxon>Pseudomonadati</taxon>
        <taxon>Pseudomonadota</taxon>
        <taxon>Betaproteobacteria</taxon>
        <taxon>Nitrosomonadales</taxon>
        <taxon>Methylophilaceae</taxon>
        <taxon>Methylophilus</taxon>
    </lineage>
</organism>
<keyword evidence="3" id="KW-1185">Reference proteome</keyword>
<dbReference type="Proteomes" id="UP000198629">
    <property type="component" value="Unassembled WGS sequence"/>
</dbReference>
<accession>A0A1G9B0X1</accession>
<sequence length="74" mass="8223">MLRALIYGLAILHLGPGFAFVVVAFGCDSMNPMFDPICQQDTFAAFIKLTLMAWGIMIVGLLLKIYITKWINKG</sequence>
<dbReference type="STRING" id="492660.SAMN05192566_0931"/>
<gene>
    <name evidence="2" type="ORF">SAMN05192566_0931</name>
</gene>
<evidence type="ECO:0000313" key="2">
    <source>
        <dbReference type="EMBL" id="SDK33219.1"/>
    </source>
</evidence>
<proteinExistence type="predicted"/>
<dbReference type="PROSITE" id="PS51257">
    <property type="entry name" value="PROKAR_LIPOPROTEIN"/>
    <property type="match status" value="1"/>
</dbReference>
<protein>
    <submittedName>
        <fullName evidence="2">Uncharacterized protein</fullName>
    </submittedName>
</protein>
<dbReference type="AlphaFoldDB" id="A0A1G9B0X1"/>
<keyword evidence="1" id="KW-0812">Transmembrane</keyword>